<dbReference type="InterPro" id="IPR001466">
    <property type="entry name" value="Beta-lactam-related"/>
</dbReference>
<dbReference type="Gene3D" id="3.40.710.10">
    <property type="entry name" value="DD-peptidase/beta-lactamase superfamily"/>
    <property type="match status" value="2"/>
</dbReference>
<keyword evidence="3" id="KW-1185">Reference proteome</keyword>
<name>A0A430HLA8_9BURK</name>
<accession>A0A430HLA8</accession>
<proteinExistence type="predicted"/>
<evidence type="ECO:0000313" key="2">
    <source>
        <dbReference type="EMBL" id="RSZ58281.1"/>
    </source>
</evidence>
<reference evidence="2 3" key="1">
    <citation type="submission" date="2018-12" db="EMBL/GenBank/DDBJ databases">
        <authorList>
            <person name="Yang E."/>
        </authorList>
    </citation>
    <scope>NUCLEOTIDE SEQUENCE [LARGE SCALE GENOMIC DNA]</scope>
    <source>
        <strain evidence="2 3">SOD</strain>
    </source>
</reference>
<dbReference type="Proteomes" id="UP000278085">
    <property type="component" value="Unassembled WGS sequence"/>
</dbReference>
<comment type="caution">
    <text evidence="2">The sequence shown here is derived from an EMBL/GenBank/DDBJ whole genome shotgun (WGS) entry which is preliminary data.</text>
</comment>
<evidence type="ECO:0000313" key="3">
    <source>
        <dbReference type="Proteomes" id="UP000278085"/>
    </source>
</evidence>
<dbReference type="InterPro" id="IPR012338">
    <property type="entry name" value="Beta-lactam/transpept-like"/>
</dbReference>
<protein>
    <recommendedName>
        <fullName evidence="1">Beta-lactamase-related domain-containing protein</fullName>
    </recommendedName>
</protein>
<gene>
    <name evidence="2" type="ORF">EJB06_15075</name>
</gene>
<dbReference type="OrthoDB" id="9799367at2"/>
<organism evidence="2 3">
    <name type="scientific">Massilia atriviolacea</name>
    <dbReference type="NCBI Taxonomy" id="2495579"/>
    <lineage>
        <taxon>Bacteria</taxon>
        <taxon>Pseudomonadati</taxon>
        <taxon>Pseudomonadota</taxon>
        <taxon>Betaproteobacteria</taxon>
        <taxon>Burkholderiales</taxon>
        <taxon>Oxalobacteraceae</taxon>
        <taxon>Telluria group</taxon>
        <taxon>Massilia</taxon>
    </lineage>
</organism>
<dbReference type="EMBL" id="RXLQ01000007">
    <property type="protein sequence ID" value="RSZ58281.1"/>
    <property type="molecule type" value="Genomic_DNA"/>
</dbReference>
<dbReference type="RefSeq" id="WP_126074854.1">
    <property type="nucleotide sequence ID" value="NZ_CP051166.1"/>
</dbReference>
<evidence type="ECO:0000259" key="1">
    <source>
        <dbReference type="Pfam" id="PF00144"/>
    </source>
</evidence>
<dbReference type="AlphaFoldDB" id="A0A430HLA8"/>
<dbReference type="Pfam" id="PF00144">
    <property type="entry name" value="Beta-lactamase"/>
    <property type="match status" value="1"/>
</dbReference>
<feature type="domain" description="Beta-lactamase-related" evidence="1">
    <location>
        <begin position="20"/>
        <end position="75"/>
    </location>
</feature>
<sequence>MEKLRRYFLELQSTLPPDGPGFSALVLDHGAVACELHHGMASLEWQVPLSGKSAWYLASESKQFTAACVLALVRAWHRQWADRDSLLHAMLQPSPLADGTLPAYRFGLEMIERNGADVVFHSGGLWGFNTLPMRLPARRPSAAHRRTGRTSHQHSKPCCSRYCLTTFAGMVVNRAQTV</sequence>
<dbReference type="SUPFAM" id="SSF56601">
    <property type="entry name" value="beta-lactamase/transpeptidase-like"/>
    <property type="match status" value="1"/>
</dbReference>